<sequence length="141" mass="14143">MPGPHLITHLHQAGPDTVALSCTLPTRLPRAHATIAACRAVGVPSWPAGAASGPVDDASLFTEFVGWTAGVLRARGVPLTSLAAGLAAFGRELRDFPRAGRMLAEAAAACQMFDPSGGTSPGSGGAGTVPSPAPGQARPRV</sequence>
<protein>
    <submittedName>
        <fullName evidence="2">Uncharacterized protein</fullName>
    </submittedName>
</protein>
<organism evidence="2 3">
    <name type="scientific">Planomonospora parontospora</name>
    <dbReference type="NCBI Taxonomy" id="58119"/>
    <lineage>
        <taxon>Bacteria</taxon>
        <taxon>Bacillati</taxon>
        <taxon>Actinomycetota</taxon>
        <taxon>Actinomycetes</taxon>
        <taxon>Streptosporangiales</taxon>
        <taxon>Streptosporangiaceae</taxon>
        <taxon>Planomonospora</taxon>
    </lineage>
</organism>
<accession>A0AA37BIR4</accession>
<reference evidence="2" key="2">
    <citation type="submission" date="2022-09" db="EMBL/GenBank/DDBJ databases">
        <authorList>
            <person name="Sun Q."/>
            <person name="Ohkuma M."/>
        </authorList>
    </citation>
    <scope>NUCLEOTIDE SEQUENCE</scope>
    <source>
        <strain evidence="2">JCM 3093</strain>
    </source>
</reference>
<gene>
    <name evidence="2" type="ORF">GCM10010126_40620</name>
</gene>
<name>A0AA37BIR4_9ACTN</name>
<feature type="region of interest" description="Disordered" evidence="1">
    <location>
        <begin position="114"/>
        <end position="141"/>
    </location>
</feature>
<proteinExistence type="predicted"/>
<dbReference type="EMBL" id="BMQD01000012">
    <property type="protein sequence ID" value="GGK77186.1"/>
    <property type="molecule type" value="Genomic_DNA"/>
</dbReference>
<evidence type="ECO:0000313" key="3">
    <source>
        <dbReference type="Proteomes" id="UP000627984"/>
    </source>
</evidence>
<dbReference type="AlphaFoldDB" id="A0AA37BIR4"/>
<evidence type="ECO:0000256" key="1">
    <source>
        <dbReference type="SAM" id="MobiDB-lite"/>
    </source>
</evidence>
<reference evidence="2" key="1">
    <citation type="journal article" date="2014" name="Int. J. Syst. Evol. Microbiol.">
        <title>Complete genome sequence of Corynebacterium casei LMG S-19264T (=DSM 44701T), isolated from a smear-ripened cheese.</title>
        <authorList>
            <consortium name="US DOE Joint Genome Institute (JGI-PGF)"/>
            <person name="Walter F."/>
            <person name="Albersmeier A."/>
            <person name="Kalinowski J."/>
            <person name="Ruckert C."/>
        </authorList>
    </citation>
    <scope>NUCLEOTIDE SEQUENCE</scope>
    <source>
        <strain evidence="2">JCM 3093</strain>
    </source>
</reference>
<comment type="caution">
    <text evidence="2">The sequence shown here is derived from an EMBL/GenBank/DDBJ whole genome shotgun (WGS) entry which is preliminary data.</text>
</comment>
<dbReference type="Proteomes" id="UP000627984">
    <property type="component" value="Unassembled WGS sequence"/>
</dbReference>
<evidence type="ECO:0000313" key="2">
    <source>
        <dbReference type="EMBL" id="GGK77186.1"/>
    </source>
</evidence>